<dbReference type="SUPFAM" id="SSF54768">
    <property type="entry name" value="dsRNA-binding domain-like"/>
    <property type="match status" value="1"/>
</dbReference>
<feature type="region of interest" description="Disordered" evidence="2">
    <location>
        <begin position="645"/>
        <end position="668"/>
    </location>
</feature>
<dbReference type="AlphaFoldDB" id="A0ABD3NR39"/>
<feature type="region of interest" description="Disordered" evidence="2">
    <location>
        <begin position="751"/>
        <end position="814"/>
    </location>
</feature>
<feature type="region of interest" description="Disordered" evidence="2">
    <location>
        <begin position="110"/>
        <end position="151"/>
    </location>
</feature>
<dbReference type="Proteomes" id="UP001530400">
    <property type="component" value="Unassembled WGS sequence"/>
</dbReference>
<gene>
    <name evidence="4" type="ORF">ACHAWO_005717</name>
</gene>
<feature type="region of interest" description="Disordered" evidence="2">
    <location>
        <begin position="1129"/>
        <end position="1176"/>
    </location>
</feature>
<proteinExistence type="predicted"/>
<protein>
    <recommendedName>
        <fullName evidence="3">DRBM domain-containing protein</fullName>
    </recommendedName>
</protein>
<feature type="region of interest" description="Disordered" evidence="2">
    <location>
        <begin position="1008"/>
        <end position="1030"/>
    </location>
</feature>
<evidence type="ECO:0000259" key="3">
    <source>
        <dbReference type="PROSITE" id="PS50137"/>
    </source>
</evidence>
<feature type="compositionally biased region" description="Low complexity" evidence="2">
    <location>
        <begin position="254"/>
        <end position="264"/>
    </location>
</feature>
<keyword evidence="1" id="KW-0694">RNA-binding</keyword>
<sequence>MEGQNNVQDVPAVQERPVSPSSASENEEEGAADPAIDTSNKSQSNNGGGDDGGTDATNNNPSQENNHYFNSPNEPTSFQQQPPIDQSILQYPMNMPLPYFRPCFDTNHNMHPHQPPPPHYSHPNHALPPFPNFLPPPSLHHPMHHMPQSSSLDATRQFYEQQMREHAMQYANAAAGAAWAAARIAYGDHPMMAHQGPPLHHHHNTASAYVPASAGNVEMLPSPTVGGWSMDPDASSAHVGESTTSNHRQRTLWKPNNPKTNTVTTRKKNESNKAIDPSNSLNKTTTNNSSNNNKIQNNSSSHEKKRSKKRESGGNDSVSSLGSGSHRSASNPDSGPTTTNNSTNIHNTTTSHPNNRHNNTKIIQQRNQRQNKRGFYQSYSPRGSSSSLGTLGSTGATSTSNTGNNNNHSNYYAPGRHKRRNTESLPTRGIGAFSSPLSSSVSHVFLGGLIGKSGVSALHELCSKYRWEMPKYELMEDANNKVISKVGGEEGSSGAKSRNNGSLGQDFILSVRVNGVELGRGRGGTKGGAKHDASRKALAALIPGVVFDPNGILLDIGTGLLRIIDENSRSVPTSLEELAPHLASQLAIGVSPAGAAAAAQHTRPSSPDFSEDSSISTAVSMTKSKPEHVILSGLSSSGGFAGSGTNPGIYPSASSASEVDDEDENANKSSEARACSILLHAMWQIDYRIREPPSYVYDLVQISAAGGTPLPKDRSLYQCTASLKLYFPKRLVECKESANIMDYWESPLEHSQAKPSALSPQRRGDVTNNNEPSRKRKDSFTSQATPSPTRQLKQEGNNGGEHSSPTAAQEQEEMVPHRIESVGTGSTKRESKHRSSAKLLSMLFPECSSMVEVMAAADAARECYAAKKTVLAQTKRAKLSNGRSFSPPASALAASATNEGYGTKEKEIQPDLSRRLCSNNKSGLTETHDSECLAEGLFGVAGLSLSEPAKDCKRVLCRDMGTKQNEVDIALKSMYDGKEAEESAGFRLRRVDINAMDRVCTFLNASSETGTSAHTQNDEAEPPSSAGPSDIQLNLHNASIAMLLLIRNESCSDDSPPLGFAILELEKERTLMLHAIKHVDHLPKENFMECLDELASTMRYNLDTSSTIEYSESDLLQFVHDHLYAAQGKASEDDDGDLPLSNSHLQSVKEEDNEDVNSEEEANENDLAGRKRSRVD</sequence>
<evidence type="ECO:0000313" key="5">
    <source>
        <dbReference type="Proteomes" id="UP001530400"/>
    </source>
</evidence>
<feature type="compositionally biased region" description="Low complexity" evidence="2">
    <location>
        <begin position="884"/>
        <end position="896"/>
    </location>
</feature>
<reference evidence="4 5" key="1">
    <citation type="submission" date="2024-10" db="EMBL/GenBank/DDBJ databases">
        <title>Updated reference genomes for cyclostephanoid diatoms.</title>
        <authorList>
            <person name="Roberts W.R."/>
            <person name="Alverson A.J."/>
        </authorList>
    </citation>
    <scope>NUCLEOTIDE SEQUENCE [LARGE SCALE GENOMIC DNA]</scope>
    <source>
        <strain evidence="4 5">AJA010-31</strain>
    </source>
</reference>
<feature type="compositionally biased region" description="Acidic residues" evidence="2">
    <location>
        <begin position="1151"/>
        <end position="1164"/>
    </location>
</feature>
<feature type="region of interest" description="Disordered" evidence="2">
    <location>
        <begin position="224"/>
        <end position="422"/>
    </location>
</feature>
<feature type="region of interest" description="Disordered" evidence="2">
    <location>
        <begin position="1"/>
        <end position="81"/>
    </location>
</feature>
<dbReference type="SMART" id="SM00358">
    <property type="entry name" value="DSRM"/>
    <property type="match status" value="1"/>
</dbReference>
<keyword evidence="5" id="KW-1185">Reference proteome</keyword>
<dbReference type="InterPro" id="IPR014720">
    <property type="entry name" value="dsRBD_dom"/>
</dbReference>
<accession>A0ABD3NR39</accession>
<feature type="region of interest" description="Disordered" evidence="2">
    <location>
        <begin position="880"/>
        <end position="907"/>
    </location>
</feature>
<feature type="domain" description="DRBM" evidence="3">
    <location>
        <begin position="453"/>
        <end position="543"/>
    </location>
</feature>
<dbReference type="PROSITE" id="PS50137">
    <property type="entry name" value="DS_RBD"/>
    <property type="match status" value="1"/>
</dbReference>
<dbReference type="GO" id="GO:0003723">
    <property type="term" value="F:RNA binding"/>
    <property type="evidence" value="ECO:0007669"/>
    <property type="project" value="UniProtKB-UniRule"/>
</dbReference>
<evidence type="ECO:0000313" key="4">
    <source>
        <dbReference type="EMBL" id="KAL3778464.1"/>
    </source>
</evidence>
<feature type="compositionally biased region" description="Low complexity" evidence="2">
    <location>
        <begin position="314"/>
        <end position="353"/>
    </location>
</feature>
<dbReference type="Gene3D" id="3.30.160.20">
    <property type="match status" value="1"/>
</dbReference>
<feature type="compositionally biased region" description="Low complexity" evidence="2">
    <location>
        <begin position="278"/>
        <end position="300"/>
    </location>
</feature>
<feature type="compositionally biased region" description="Low complexity" evidence="2">
    <location>
        <begin position="597"/>
        <end position="616"/>
    </location>
</feature>
<evidence type="ECO:0000256" key="1">
    <source>
        <dbReference type="PROSITE-ProRule" id="PRU00266"/>
    </source>
</evidence>
<organism evidence="4 5">
    <name type="scientific">Cyclotella atomus</name>
    <dbReference type="NCBI Taxonomy" id="382360"/>
    <lineage>
        <taxon>Eukaryota</taxon>
        <taxon>Sar</taxon>
        <taxon>Stramenopiles</taxon>
        <taxon>Ochrophyta</taxon>
        <taxon>Bacillariophyta</taxon>
        <taxon>Coscinodiscophyceae</taxon>
        <taxon>Thalassiosirophycidae</taxon>
        <taxon>Stephanodiscales</taxon>
        <taxon>Stephanodiscaceae</taxon>
        <taxon>Cyclotella</taxon>
    </lineage>
</organism>
<feature type="compositionally biased region" description="Polar residues" evidence="2">
    <location>
        <begin position="780"/>
        <end position="809"/>
    </location>
</feature>
<comment type="caution">
    <text evidence="4">The sequence shown here is derived from an EMBL/GenBank/DDBJ whole genome shotgun (WGS) entry which is preliminary data.</text>
</comment>
<feature type="region of interest" description="Disordered" evidence="2">
    <location>
        <begin position="597"/>
        <end position="618"/>
    </location>
</feature>
<dbReference type="EMBL" id="JALLPJ020000984">
    <property type="protein sequence ID" value="KAL3778464.1"/>
    <property type="molecule type" value="Genomic_DNA"/>
</dbReference>
<feature type="compositionally biased region" description="Low complexity" evidence="2">
    <location>
        <begin position="383"/>
        <end position="407"/>
    </location>
</feature>
<feature type="compositionally biased region" description="Pro residues" evidence="2">
    <location>
        <begin position="113"/>
        <end position="139"/>
    </location>
</feature>
<feature type="compositionally biased region" description="Polar residues" evidence="2">
    <location>
        <begin position="61"/>
        <end position="81"/>
    </location>
</feature>
<evidence type="ECO:0000256" key="2">
    <source>
        <dbReference type="SAM" id="MobiDB-lite"/>
    </source>
</evidence>
<name>A0ABD3NR39_9STRA</name>